<name>A0A1M2VFD9_TRAPU</name>
<dbReference type="OrthoDB" id="10415035at2759"/>
<organism evidence="2 3">
    <name type="scientific">Trametes pubescens</name>
    <name type="common">White-rot fungus</name>
    <dbReference type="NCBI Taxonomy" id="154538"/>
    <lineage>
        <taxon>Eukaryota</taxon>
        <taxon>Fungi</taxon>
        <taxon>Dikarya</taxon>
        <taxon>Basidiomycota</taxon>
        <taxon>Agaricomycotina</taxon>
        <taxon>Agaricomycetes</taxon>
        <taxon>Polyporales</taxon>
        <taxon>Polyporaceae</taxon>
        <taxon>Trametes</taxon>
    </lineage>
</organism>
<comment type="caution">
    <text evidence="2">The sequence shown here is derived from an EMBL/GenBank/DDBJ whole genome shotgun (WGS) entry which is preliminary data.</text>
</comment>
<dbReference type="Proteomes" id="UP000184267">
    <property type="component" value="Unassembled WGS sequence"/>
</dbReference>
<sequence length="244" mass="26167">MACPKRKHCEDEVDSKSDEAPPPKRRVPLLPPTVSPSSLKDALTDPKDAIAVLTPALQTKLLEKLLADPSASPTVACTLTFTGARAAASRARMSAASAGTASGYMEARTANGDGVDMTDLTDYVGAAQPLLADVARLARVPCPGAAREAYAEISDILELVFATDPEEEDCTIDAPEKHIPFDKVANEMLLAIAERREREEGAEFVVGDELGELKYRAAAFEQQLGFERWFAKAIAFLEAYAAGR</sequence>
<feature type="compositionally biased region" description="Basic and acidic residues" evidence="1">
    <location>
        <begin position="8"/>
        <end position="22"/>
    </location>
</feature>
<keyword evidence="3" id="KW-1185">Reference proteome</keyword>
<reference evidence="2 3" key="1">
    <citation type="submission" date="2016-10" db="EMBL/GenBank/DDBJ databases">
        <title>Genome sequence of the basidiomycete white-rot fungus Trametes pubescens.</title>
        <authorList>
            <person name="Makela M.R."/>
            <person name="Granchi Z."/>
            <person name="Peng M."/>
            <person name="De Vries R.P."/>
            <person name="Grigoriev I."/>
            <person name="Riley R."/>
            <person name="Hilden K."/>
        </authorList>
    </citation>
    <scope>NUCLEOTIDE SEQUENCE [LARGE SCALE GENOMIC DNA]</scope>
    <source>
        <strain evidence="2 3">FBCC735</strain>
    </source>
</reference>
<dbReference type="EMBL" id="MNAD01001320">
    <property type="protein sequence ID" value="OJT06322.1"/>
    <property type="molecule type" value="Genomic_DNA"/>
</dbReference>
<dbReference type="OMA" id="RKHCEDE"/>
<proteinExistence type="predicted"/>
<evidence type="ECO:0000256" key="1">
    <source>
        <dbReference type="SAM" id="MobiDB-lite"/>
    </source>
</evidence>
<gene>
    <name evidence="2" type="ORF">TRAPUB_2827</name>
</gene>
<evidence type="ECO:0000313" key="2">
    <source>
        <dbReference type="EMBL" id="OJT06322.1"/>
    </source>
</evidence>
<protein>
    <submittedName>
        <fullName evidence="2">Uncharacterized protein</fullName>
    </submittedName>
</protein>
<evidence type="ECO:0000313" key="3">
    <source>
        <dbReference type="Proteomes" id="UP000184267"/>
    </source>
</evidence>
<feature type="region of interest" description="Disordered" evidence="1">
    <location>
        <begin position="1"/>
        <end position="42"/>
    </location>
</feature>
<accession>A0A1M2VFD9</accession>
<dbReference type="AlphaFoldDB" id="A0A1M2VFD9"/>